<dbReference type="PATRIC" id="fig|1839936.3.peg.457"/>
<dbReference type="STRING" id="1839936.SBU_000453"/>
<protein>
    <submittedName>
        <fullName evidence="1">Uncharacterized protein</fullName>
    </submittedName>
</protein>
<reference evidence="1" key="1">
    <citation type="submission" date="2016-05" db="EMBL/GenBank/DDBJ databases">
        <title>Microbial consortia oxidize butane by reversing methanogenesis.</title>
        <authorList>
            <person name="Laso-Perez R."/>
            <person name="Richter M."/>
            <person name="Wegener G."/>
            <person name="Musat F."/>
        </authorList>
    </citation>
    <scope>NUCLEOTIDE SEQUENCE [LARGE SCALE GENOMIC DNA]</scope>
    <source>
        <strain evidence="1">BOX1</strain>
    </source>
</reference>
<dbReference type="EMBL" id="LYOR01000002">
    <property type="protein sequence ID" value="OFV66486.1"/>
    <property type="molecule type" value="Genomic_DNA"/>
</dbReference>
<accession>A0A1F2P7B6</accession>
<dbReference type="AlphaFoldDB" id="A0A1F2P7B6"/>
<organism evidence="1 2">
    <name type="scientific">Candidatus Syntropharchaeum butanivorans</name>
    <dbReference type="NCBI Taxonomy" id="1839936"/>
    <lineage>
        <taxon>Archaea</taxon>
        <taxon>Methanobacteriati</taxon>
        <taxon>Methanobacteriota</taxon>
        <taxon>Stenosarchaea group</taxon>
        <taxon>Methanomicrobia</taxon>
        <taxon>Methanosarcinales</taxon>
        <taxon>ANME-2 cluster</taxon>
        <taxon>Candidatus Syntropharchaeum</taxon>
    </lineage>
</organism>
<evidence type="ECO:0000313" key="1">
    <source>
        <dbReference type="EMBL" id="OFV66486.1"/>
    </source>
</evidence>
<keyword evidence="2" id="KW-1185">Reference proteome</keyword>
<evidence type="ECO:0000313" key="2">
    <source>
        <dbReference type="Proteomes" id="UP000185779"/>
    </source>
</evidence>
<comment type="caution">
    <text evidence="1">The sequence shown here is derived from an EMBL/GenBank/DDBJ whole genome shotgun (WGS) entry which is preliminary data.</text>
</comment>
<proteinExistence type="predicted"/>
<sequence length="209" mass="23010">MINMNVGQELLNVPFGEMIKEMALAIAEGQQALDMNSIEVAQALAEIELPAGSVILAIEQPVDEDGNPTGSPTLVTNDQPMNLLTYGLQPRFYEFTESIIEVKMTISMKIERSIEKEYKKEFKFKNKTTFESSFKSSGLASFLFGKASAKLKSETTVAYASTYNAKYKSKYTFSETGTSLLRTTLRPVPPPDRAVPTIKIQEASGSSTP</sequence>
<gene>
    <name evidence="1" type="ORF">SBU_000453</name>
</gene>
<dbReference type="Proteomes" id="UP000185779">
    <property type="component" value="Unassembled WGS sequence"/>
</dbReference>
<name>A0A1F2P7B6_9EURY</name>